<feature type="chain" id="PRO_5036380170" evidence="1">
    <location>
        <begin position="20"/>
        <end position="50"/>
    </location>
</feature>
<evidence type="ECO:0000313" key="5">
    <source>
        <dbReference type="Proteomes" id="UP000460718"/>
    </source>
</evidence>
<sequence>MAAGGSFLVLATLASKCRALGGACCGSTTERNSQSWAPWSPSLAWAPWPT</sequence>
<gene>
    <name evidence="4" type="ORF">PF004_g1290</name>
    <name evidence="3" type="ORF">PF010_g2387</name>
    <name evidence="2" type="ORF">PF011_g672</name>
</gene>
<dbReference type="Proteomes" id="UP000476176">
    <property type="component" value="Unassembled WGS sequence"/>
</dbReference>
<evidence type="ECO:0000313" key="4">
    <source>
        <dbReference type="EMBL" id="KAE9253861.1"/>
    </source>
</evidence>
<feature type="signal peptide" evidence="1">
    <location>
        <begin position="1"/>
        <end position="19"/>
    </location>
</feature>
<evidence type="ECO:0000313" key="2">
    <source>
        <dbReference type="EMBL" id="KAE9030283.1"/>
    </source>
</evidence>
<organism evidence="2 5">
    <name type="scientific">Phytophthora fragariae</name>
    <dbReference type="NCBI Taxonomy" id="53985"/>
    <lineage>
        <taxon>Eukaryota</taxon>
        <taxon>Sar</taxon>
        <taxon>Stramenopiles</taxon>
        <taxon>Oomycota</taxon>
        <taxon>Peronosporomycetes</taxon>
        <taxon>Peronosporales</taxon>
        <taxon>Peronosporaceae</taxon>
        <taxon>Phytophthora</taxon>
    </lineage>
</organism>
<evidence type="ECO:0000256" key="1">
    <source>
        <dbReference type="SAM" id="SignalP"/>
    </source>
</evidence>
<protein>
    <submittedName>
        <fullName evidence="2">Uncharacterized protein</fullName>
    </submittedName>
</protein>
<dbReference type="AlphaFoldDB" id="A0A6A3MQJ7"/>
<accession>A0A6A3MQJ7</accession>
<keyword evidence="1" id="KW-0732">Signal</keyword>
<dbReference type="EMBL" id="QXFX01000064">
    <property type="protein sequence ID" value="KAE9134655.1"/>
    <property type="molecule type" value="Genomic_DNA"/>
</dbReference>
<evidence type="ECO:0000313" key="7">
    <source>
        <dbReference type="Proteomes" id="UP000488956"/>
    </source>
</evidence>
<name>A0A6A3MQJ7_9STRA</name>
<reference evidence="5 6" key="1">
    <citation type="submission" date="2018-09" db="EMBL/GenBank/DDBJ databases">
        <title>Genomic investigation of the strawberry pathogen Phytophthora fragariae indicates pathogenicity is determined by transcriptional variation in three key races.</title>
        <authorList>
            <person name="Adams T.M."/>
            <person name="Armitage A.D."/>
            <person name="Sobczyk M.K."/>
            <person name="Bates H.J."/>
            <person name="Dunwell J.M."/>
            <person name="Nellist C.F."/>
            <person name="Harrison R.J."/>
        </authorList>
    </citation>
    <scope>NUCLEOTIDE SEQUENCE [LARGE SCALE GENOMIC DNA]</scope>
    <source>
        <strain evidence="4 6">BC-23</strain>
        <strain evidence="3 7">ONT-3</strain>
        <strain evidence="2 5">SCRP245</strain>
    </source>
</reference>
<dbReference type="EMBL" id="QXGC01000031">
    <property type="protein sequence ID" value="KAE9253861.1"/>
    <property type="molecule type" value="Genomic_DNA"/>
</dbReference>
<evidence type="ECO:0000313" key="3">
    <source>
        <dbReference type="EMBL" id="KAE9134655.1"/>
    </source>
</evidence>
<dbReference type="Proteomes" id="UP000488956">
    <property type="component" value="Unassembled WGS sequence"/>
</dbReference>
<proteinExistence type="predicted"/>
<dbReference type="EMBL" id="QXFW01000016">
    <property type="protein sequence ID" value="KAE9030283.1"/>
    <property type="molecule type" value="Genomic_DNA"/>
</dbReference>
<evidence type="ECO:0000313" key="6">
    <source>
        <dbReference type="Proteomes" id="UP000476176"/>
    </source>
</evidence>
<comment type="caution">
    <text evidence="2">The sequence shown here is derived from an EMBL/GenBank/DDBJ whole genome shotgun (WGS) entry which is preliminary data.</text>
</comment>
<dbReference type="Proteomes" id="UP000460718">
    <property type="component" value="Unassembled WGS sequence"/>
</dbReference>